<evidence type="ECO:0000313" key="4">
    <source>
        <dbReference type="Proteomes" id="UP000603434"/>
    </source>
</evidence>
<dbReference type="EMBL" id="JACNJH010000141">
    <property type="protein sequence ID" value="MBC8361623.1"/>
    <property type="molecule type" value="Genomic_DNA"/>
</dbReference>
<feature type="region of interest" description="Disordered" evidence="1">
    <location>
        <begin position="1"/>
        <end position="23"/>
    </location>
</feature>
<feature type="transmembrane region" description="Helical" evidence="2">
    <location>
        <begin position="28"/>
        <end position="49"/>
    </location>
</feature>
<name>A0A8J6NX64_9BACT</name>
<comment type="caution">
    <text evidence="3">The sequence shown here is derived from an EMBL/GenBank/DDBJ whole genome shotgun (WGS) entry which is preliminary data.</text>
</comment>
<sequence length="107" mass="11942">MVIRIGKPDEDNDNQGKTGNGEKRSRSIWLTILVVLFILILLAFSVVNLPGRYKAIVVSDKDDVLILDTVKGNVWSYFGNINGAIITYQGKLKAGEKVPERIVVKER</sequence>
<dbReference type="AlphaFoldDB" id="A0A8J6NX64"/>
<accession>A0A8J6NX64</accession>
<organism evidence="3 4">
    <name type="scientific">Candidatus Desulfatibia profunda</name>
    <dbReference type="NCBI Taxonomy" id="2841695"/>
    <lineage>
        <taxon>Bacteria</taxon>
        <taxon>Pseudomonadati</taxon>
        <taxon>Thermodesulfobacteriota</taxon>
        <taxon>Desulfobacteria</taxon>
        <taxon>Desulfobacterales</taxon>
        <taxon>Desulfobacterales incertae sedis</taxon>
        <taxon>Candidatus Desulfatibia</taxon>
    </lineage>
</organism>
<gene>
    <name evidence="3" type="ORF">H8E23_09510</name>
</gene>
<evidence type="ECO:0000256" key="1">
    <source>
        <dbReference type="SAM" id="MobiDB-lite"/>
    </source>
</evidence>
<evidence type="ECO:0000313" key="3">
    <source>
        <dbReference type="EMBL" id="MBC8361623.1"/>
    </source>
</evidence>
<protein>
    <submittedName>
        <fullName evidence="3">Uncharacterized protein</fullName>
    </submittedName>
</protein>
<evidence type="ECO:0000256" key="2">
    <source>
        <dbReference type="SAM" id="Phobius"/>
    </source>
</evidence>
<keyword evidence="2" id="KW-1133">Transmembrane helix</keyword>
<dbReference type="Proteomes" id="UP000603434">
    <property type="component" value="Unassembled WGS sequence"/>
</dbReference>
<keyword evidence="2" id="KW-0812">Transmembrane</keyword>
<proteinExistence type="predicted"/>
<reference evidence="3 4" key="1">
    <citation type="submission" date="2020-08" db="EMBL/GenBank/DDBJ databases">
        <title>Bridging the membrane lipid divide: bacteria of the FCB group superphylum have the potential to synthesize archaeal ether lipids.</title>
        <authorList>
            <person name="Villanueva L."/>
            <person name="Von Meijenfeldt F.A.B."/>
            <person name="Westbye A.B."/>
            <person name="Yadav S."/>
            <person name="Hopmans E.C."/>
            <person name="Dutilh B.E."/>
            <person name="Sinninghe Damste J.S."/>
        </authorList>
    </citation>
    <scope>NUCLEOTIDE SEQUENCE [LARGE SCALE GENOMIC DNA]</scope>
    <source>
        <strain evidence="3">NIOZ-UU30</strain>
    </source>
</reference>
<keyword evidence="2" id="KW-0472">Membrane</keyword>